<dbReference type="Pfam" id="PF00990">
    <property type="entry name" value="GGDEF"/>
    <property type="match status" value="1"/>
</dbReference>
<sequence>MHIKTLKKIEDEIKNLPEVKELKTSEPNKKTLIHRDKLRQQRFLDGKQDRLSTTRIFLEHDEYIFTVELNKKIYSSKFATLKNKLDNIISQHENAFNARHDKLTEIYNRNGFEAEINKLRAERHITLCIADIDNFKQINDSYSHDFGDKVLQEFANNLKRICQSITGKKIIFSRYGGEEFVIAIISETPDTETPEVIRKETRGTLEHVEFKASLGFSSTELQQKPSKETIGLLYKQADAALYKSKREGKDRSTNFKDIRHYLGKIIEIDERYKVITIDIGKNTGTQLTDNFYIFPAKYSGREKFIIDDGRSKKPIGTYPKIKIGRIKPFEVQEEISFCQLISGDYKKIEIGARLELCSEDEEFNDTFNELTQDE</sequence>
<evidence type="ECO:0000313" key="7">
    <source>
        <dbReference type="Proteomes" id="UP001273935"/>
    </source>
</evidence>
<keyword evidence="5" id="KW-0548">Nucleotidyltransferase</keyword>
<name>A0A6S5RU08_9GAMM</name>
<dbReference type="SMART" id="SM00267">
    <property type="entry name" value="GGDEF"/>
    <property type="match status" value="1"/>
</dbReference>
<gene>
    <name evidence="5" type="ORF">R0G64_04045</name>
    <name evidence="4" type="ORF">WP8S17C03_16250</name>
</gene>
<evidence type="ECO:0000259" key="3">
    <source>
        <dbReference type="PROSITE" id="PS50887"/>
    </source>
</evidence>
<dbReference type="SUPFAM" id="SSF55073">
    <property type="entry name" value="Nucleotide cyclase"/>
    <property type="match status" value="1"/>
</dbReference>
<keyword evidence="7" id="KW-1185">Reference proteome</keyword>
<dbReference type="InterPro" id="IPR029787">
    <property type="entry name" value="Nucleotide_cyclase"/>
</dbReference>
<dbReference type="Gene3D" id="3.30.70.270">
    <property type="match status" value="1"/>
</dbReference>
<evidence type="ECO:0000313" key="5">
    <source>
        <dbReference type="EMBL" id="MDV3438604.1"/>
    </source>
</evidence>
<dbReference type="Proteomes" id="UP001273935">
    <property type="component" value="Unassembled WGS sequence"/>
</dbReference>
<organism evidence="4 6">
    <name type="scientific">Metapseudomonas otitidis</name>
    <dbReference type="NCBI Taxonomy" id="319939"/>
    <lineage>
        <taxon>Bacteria</taxon>
        <taxon>Pseudomonadati</taxon>
        <taxon>Pseudomonadota</taxon>
        <taxon>Gammaproteobacteria</taxon>
        <taxon>Pseudomonadales</taxon>
        <taxon>Pseudomonadaceae</taxon>
        <taxon>Metapseudomonas</taxon>
    </lineage>
</organism>
<protein>
    <recommendedName>
        <fullName evidence="1">diguanylate cyclase</fullName>
        <ecNumber evidence="1">2.7.7.65</ecNumber>
    </recommendedName>
</protein>
<dbReference type="GO" id="GO:0052621">
    <property type="term" value="F:diguanylate cyclase activity"/>
    <property type="evidence" value="ECO:0007669"/>
    <property type="project" value="UniProtKB-EC"/>
</dbReference>
<dbReference type="InterPro" id="IPR050469">
    <property type="entry name" value="Diguanylate_Cyclase"/>
</dbReference>
<dbReference type="EC" id="2.7.7.65" evidence="1"/>
<dbReference type="EMBL" id="JAWJUL010000010">
    <property type="protein sequence ID" value="MDV3438604.1"/>
    <property type="molecule type" value="Genomic_DNA"/>
</dbReference>
<dbReference type="NCBIfam" id="TIGR00254">
    <property type="entry name" value="GGDEF"/>
    <property type="match status" value="1"/>
</dbReference>
<dbReference type="InterPro" id="IPR043128">
    <property type="entry name" value="Rev_trsase/Diguanyl_cyclase"/>
</dbReference>
<reference evidence="5 7" key="2">
    <citation type="submission" date="2023-10" db="EMBL/GenBank/DDBJ databases">
        <title>Pseudomonas otitidis isolated from a paediatric patient with cystic fibrosis in Chile.</title>
        <authorList>
            <person name="Amsteins-Romero L."/>
            <person name="Opazo-Capurro A."/>
            <person name="Matus-Kohler M."/>
            <person name="Gonzalez-Rocha G."/>
        </authorList>
    </citation>
    <scope>NUCLEOTIDE SEQUENCE [LARGE SCALE GENOMIC DNA]</scope>
    <source>
        <strain evidence="5 7">P-714</strain>
    </source>
</reference>
<comment type="catalytic activity">
    <reaction evidence="2">
        <text>2 GTP = 3',3'-c-di-GMP + 2 diphosphate</text>
        <dbReference type="Rhea" id="RHEA:24898"/>
        <dbReference type="ChEBI" id="CHEBI:33019"/>
        <dbReference type="ChEBI" id="CHEBI:37565"/>
        <dbReference type="ChEBI" id="CHEBI:58805"/>
        <dbReference type="EC" id="2.7.7.65"/>
    </reaction>
</comment>
<dbReference type="PANTHER" id="PTHR45138:SF9">
    <property type="entry name" value="DIGUANYLATE CYCLASE DGCM-RELATED"/>
    <property type="match status" value="1"/>
</dbReference>
<dbReference type="AlphaFoldDB" id="A0A6S5RU08"/>
<dbReference type="EMBL" id="AP022213">
    <property type="protein sequence ID" value="BBT15576.1"/>
    <property type="molecule type" value="Genomic_DNA"/>
</dbReference>
<evidence type="ECO:0000256" key="2">
    <source>
        <dbReference type="ARBA" id="ARBA00034247"/>
    </source>
</evidence>
<evidence type="ECO:0000313" key="6">
    <source>
        <dbReference type="Proteomes" id="UP000515591"/>
    </source>
</evidence>
<dbReference type="InterPro" id="IPR000160">
    <property type="entry name" value="GGDEF_dom"/>
</dbReference>
<evidence type="ECO:0000256" key="1">
    <source>
        <dbReference type="ARBA" id="ARBA00012528"/>
    </source>
</evidence>
<dbReference type="PANTHER" id="PTHR45138">
    <property type="entry name" value="REGULATORY COMPONENTS OF SENSORY TRANSDUCTION SYSTEM"/>
    <property type="match status" value="1"/>
</dbReference>
<reference evidence="4 6" key="1">
    <citation type="submission" date="2019-12" db="EMBL/GenBank/DDBJ databases">
        <title>complete genome sequences of Pseudomonas otitidis str. WP8-S17-CRE-03 isolated from wastewater treatment plant effluent.</title>
        <authorList>
            <person name="Sekizuka T."/>
            <person name="Itokawa K."/>
            <person name="Yatsu K."/>
            <person name="Inamine Y."/>
            <person name="Kuroda M."/>
        </authorList>
    </citation>
    <scope>NUCLEOTIDE SEQUENCE [LARGE SCALE GENOMIC DNA]</scope>
    <source>
        <strain evidence="4 6">WP8-S17-CRE-03</strain>
    </source>
</reference>
<accession>A0A6S5RU08</accession>
<dbReference type="Proteomes" id="UP000515591">
    <property type="component" value="Chromosome"/>
</dbReference>
<keyword evidence="5" id="KW-0808">Transferase</keyword>
<dbReference type="RefSeq" id="WP_182852116.1">
    <property type="nucleotide sequence ID" value="NZ_AP022213.1"/>
</dbReference>
<evidence type="ECO:0000313" key="4">
    <source>
        <dbReference type="EMBL" id="BBT15576.1"/>
    </source>
</evidence>
<dbReference type="CDD" id="cd01949">
    <property type="entry name" value="GGDEF"/>
    <property type="match status" value="1"/>
</dbReference>
<dbReference type="PROSITE" id="PS50887">
    <property type="entry name" value="GGDEF"/>
    <property type="match status" value="1"/>
</dbReference>
<proteinExistence type="predicted"/>
<feature type="domain" description="GGDEF" evidence="3">
    <location>
        <begin position="123"/>
        <end position="257"/>
    </location>
</feature>